<evidence type="ECO:0000313" key="1">
    <source>
        <dbReference type="EMBL" id="KAK3935870.1"/>
    </source>
</evidence>
<proteinExistence type="predicted"/>
<sequence>MCTYYYIHYHHIPPCAKGVEMQEHTVFCEWAPTDQSTGFKQRCNNVHYDTPQHVDPSNLCFAGVCFRSPDCSEGRCRLEELGRWWVCCHCSRGGNEYLRCSHRMRQAPDTLCYHLVCSECTADHRVVQS</sequence>
<dbReference type="Proteomes" id="UP001303473">
    <property type="component" value="Unassembled WGS sequence"/>
</dbReference>
<name>A0AAN6S0E3_9PEZI</name>
<keyword evidence="2" id="KW-1185">Reference proteome</keyword>
<dbReference type="EMBL" id="MU853903">
    <property type="protein sequence ID" value="KAK3935870.1"/>
    <property type="molecule type" value="Genomic_DNA"/>
</dbReference>
<reference evidence="2" key="1">
    <citation type="journal article" date="2023" name="Mol. Phylogenet. Evol.">
        <title>Genome-scale phylogeny and comparative genomics of the fungal order Sordariales.</title>
        <authorList>
            <person name="Hensen N."/>
            <person name="Bonometti L."/>
            <person name="Westerberg I."/>
            <person name="Brannstrom I.O."/>
            <person name="Guillou S."/>
            <person name="Cros-Aarteil S."/>
            <person name="Calhoun S."/>
            <person name="Haridas S."/>
            <person name="Kuo A."/>
            <person name="Mondo S."/>
            <person name="Pangilinan J."/>
            <person name="Riley R."/>
            <person name="LaButti K."/>
            <person name="Andreopoulos B."/>
            <person name="Lipzen A."/>
            <person name="Chen C."/>
            <person name="Yan M."/>
            <person name="Daum C."/>
            <person name="Ng V."/>
            <person name="Clum A."/>
            <person name="Steindorff A."/>
            <person name="Ohm R.A."/>
            <person name="Martin F."/>
            <person name="Silar P."/>
            <person name="Natvig D.O."/>
            <person name="Lalanne C."/>
            <person name="Gautier V."/>
            <person name="Ament-Velasquez S.L."/>
            <person name="Kruys A."/>
            <person name="Hutchinson M.I."/>
            <person name="Powell A.J."/>
            <person name="Barry K."/>
            <person name="Miller A.N."/>
            <person name="Grigoriev I.V."/>
            <person name="Debuchy R."/>
            <person name="Gladieux P."/>
            <person name="Hiltunen Thoren M."/>
            <person name="Johannesson H."/>
        </authorList>
    </citation>
    <scope>NUCLEOTIDE SEQUENCE [LARGE SCALE GENOMIC DNA]</scope>
    <source>
        <strain evidence="2">CBS 340.73</strain>
    </source>
</reference>
<evidence type="ECO:0000313" key="2">
    <source>
        <dbReference type="Proteomes" id="UP001303473"/>
    </source>
</evidence>
<organism evidence="1 2">
    <name type="scientific">Diplogelasinospora grovesii</name>
    <dbReference type="NCBI Taxonomy" id="303347"/>
    <lineage>
        <taxon>Eukaryota</taxon>
        <taxon>Fungi</taxon>
        <taxon>Dikarya</taxon>
        <taxon>Ascomycota</taxon>
        <taxon>Pezizomycotina</taxon>
        <taxon>Sordariomycetes</taxon>
        <taxon>Sordariomycetidae</taxon>
        <taxon>Sordariales</taxon>
        <taxon>Diplogelasinosporaceae</taxon>
        <taxon>Diplogelasinospora</taxon>
    </lineage>
</organism>
<gene>
    <name evidence="1" type="ORF">QBC46DRAFT_270867</name>
</gene>
<comment type="caution">
    <text evidence="1">The sequence shown here is derived from an EMBL/GenBank/DDBJ whole genome shotgun (WGS) entry which is preliminary data.</text>
</comment>
<dbReference type="AlphaFoldDB" id="A0AAN6S0E3"/>
<protein>
    <submittedName>
        <fullName evidence="1">Uncharacterized protein</fullName>
    </submittedName>
</protein>
<accession>A0AAN6S0E3</accession>